<gene>
    <name evidence="3" type="ORF">C1SCF055_LOCUS30276</name>
</gene>
<feature type="signal peptide" evidence="2">
    <location>
        <begin position="1"/>
        <end position="24"/>
    </location>
</feature>
<dbReference type="EMBL" id="CAMXCT030003446">
    <property type="protein sequence ID" value="CAL4791804.1"/>
    <property type="molecule type" value="Genomic_DNA"/>
</dbReference>
<dbReference type="EMBL" id="CAMXCT010003446">
    <property type="protein sequence ID" value="CAI4004492.1"/>
    <property type="molecule type" value="Genomic_DNA"/>
</dbReference>
<comment type="caution">
    <text evidence="3">The sequence shown here is derived from an EMBL/GenBank/DDBJ whole genome shotgun (WGS) entry which is preliminary data.</text>
</comment>
<proteinExistence type="predicted"/>
<evidence type="ECO:0000256" key="1">
    <source>
        <dbReference type="SAM" id="MobiDB-lite"/>
    </source>
</evidence>
<feature type="compositionally biased region" description="Basic residues" evidence="1">
    <location>
        <begin position="419"/>
        <end position="432"/>
    </location>
</feature>
<dbReference type="AlphaFoldDB" id="A0A9P1D533"/>
<protein>
    <submittedName>
        <fullName evidence="5">Nitrilase</fullName>
    </submittedName>
</protein>
<sequence length="1209" mass="134106">MALKSGVFACLILALRVSCDNVMAHPCWRHIETMTSEPDQNTLNVQIEKLQVWNFSKYAKCAVRQRPARMGGLPISEEQYVVLAERALKIWYAVTLAHPMKNYSPSEELDLVWHCHILDMRNYADFQQQLGTEIGHVPSGDEETNDLAQTESVLNAVSTILDTKLLNTFFSESVPLMVEPEPWRKTGRKAKEDHWLGLCDGALVELAVYDDRGNGQGRLVAQLSSKGDAGAHDEGEVWMSKILAVEGPYFDWWVDTTYPDHRAALHACARQAGRCTVGTLYRNALHMDVFRLLPGRSAMSLKWPSDDEKARIEAVINAFSPPEKAPGDPSSGGNLGKRGGEVAAGAEGIEGLAGALGTEMRAEGGNQAPCDEPRKRKHPEKPKKKESGERREGLEAVLQGRKAAAPELSALKLPQKSKGEKKKKKRKQRSRRKEKEESQGSSTSSSSSGGSSTEESVFRLAALPQGVDKLQRLHQERPGVLANLTLKRFSELLSRSVGGGTADSASDLPAVARAYLTQIYLVKSPETQIGLRNLRELRTLAMMVDYMASNDTLRAMDVAVQRMKSIEVFVAQGNWTQASLLELIPAEGEQRAWFRQELKAAQQEAKLESRMTQDQWTRRRRAWEPATGAGAPSNDEMKREGEKGVKRMEEYQELEELAQRSVEAMAEHDDLKALHQNLRGHFLGTSSMIKIEKAFLKSLVQAGELPCDVAVQEVIKVWSVLEQEAPPEYDSHLMQVLGLPSTPLDSVSGEVEGRLWGTHRGVEIRVLPNNFSGVSGVMVGKGRKDQPDSLFTAERLEKLNKDMVKHMLSGRRLYVTLGNEEWAKELIDTLDLPAGGSPSLSEWRLGLKKLFSKPLTLNLAGVILKTLTLHRPGHLGNFVRSFMCCALETFQKSAGAELLPMALPGGGREESELIAALSESAFAPGPLTDEELVSYEEKAKDLGKEAWLWLQIALMNALYCGGGTSRVLTETMAYSKDWTDAQQEVVKRQREMAAAWVQSEDDKLVVGSWDQLAENLDHIYTGGRLSKSYPLTLEAIRPTTPGKDQAGRIELAEVVSEEMKPYVLDPGLVRIPDDEVVHPRTSASVQVSSQQEWDRIVEYLVEARMLEREKPEETLRYKGVAVRNGAFGGTGALPCSLNLLQEPSHDPDLANSQDVVHIEGHKAIGSIQILIGLFDHRVLLEDHLPQVRLRRLDQLISNSLQIPLKLGQH</sequence>
<dbReference type="EMBL" id="CAMXCT020003446">
    <property type="protein sequence ID" value="CAL1157867.1"/>
    <property type="molecule type" value="Genomic_DNA"/>
</dbReference>
<feature type="region of interest" description="Disordered" evidence="1">
    <location>
        <begin position="362"/>
        <end position="456"/>
    </location>
</feature>
<keyword evidence="6" id="KW-1185">Reference proteome</keyword>
<evidence type="ECO:0000313" key="6">
    <source>
        <dbReference type="Proteomes" id="UP001152797"/>
    </source>
</evidence>
<feature type="compositionally biased region" description="Basic and acidic residues" evidence="1">
    <location>
        <begin position="383"/>
        <end position="394"/>
    </location>
</feature>
<name>A0A9P1D533_9DINO</name>
<feature type="region of interest" description="Disordered" evidence="1">
    <location>
        <begin position="318"/>
        <end position="341"/>
    </location>
</feature>
<reference evidence="3" key="1">
    <citation type="submission" date="2022-10" db="EMBL/GenBank/DDBJ databases">
        <authorList>
            <person name="Chen Y."/>
            <person name="Dougan E. K."/>
            <person name="Chan C."/>
            <person name="Rhodes N."/>
            <person name="Thang M."/>
        </authorList>
    </citation>
    <scope>NUCLEOTIDE SEQUENCE</scope>
</reference>
<keyword evidence="2" id="KW-0732">Signal</keyword>
<feature type="region of interest" description="Disordered" evidence="1">
    <location>
        <begin position="605"/>
        <end position="642"/>
    </location>
</feature>
<feature type="chain" id="PRO_5043271024" evidence="2">
    <location>
        <begin position="25"/>
        <end position="1209"/>
    </location>
</feature>
<dbReference type="Proteomes" id="UP001152797">
    <property type="component" value="Unassembled WGS sequence"/>
</dbReference>
<feature type="compositionally biased region" description="Low complexity" evidence="1">
    <location>
        <begin position="439"/>
        <end position="455"/>
    </location>
</feature>
<organism evidence="3">
    <name type="scientific">Cladocopium goreaui</name>
    <dbReference type="NCBI Taxonomy" id="2562237"/>
    <lineage>
        <taxon>Eukaryota</taxon>
        <taxon>Sar</taxon>
        <taxon>Alveolata</taxon>
        <taxon>Dinophyceae</taxon>
        <taxon>Suessiales</taxon>
        <taxon>Symbiodiniaceae</taxon>
        <taxon>Cladocopium</taxon>
    </lineage>
</organism>
<accession>A0A9P1D533</accession>
<reference evidence="4" key="2">
    <citation type="submission" date="2024-04" db="EMBL/GenBank/DDBJ databases">
        <authorList>
            <person name="Chen Y."/>
            <person name="Shah S."/>
            <person name="Dougan E. K."/>
            <person name="Thang M."/>
            <person name="Chan C."/>
        </authorList>
    </citation>
    <scope>NUCLEOTIDE SEQUENCE [LARGE SCALE GENOMIC DNA]</scope>
</reference>
<evidence type="ECO:0000313" key="4">
    <source>
        <dbReference type="EMBL" id="CAL1157867.1"/>
    </source>
</evidence>
<evidence type="ECO:0000313" key="5">
    <source>
        <dbReference type="EMBL" id="CAL4791804.1"/>
    </source>
</evidence>
<evidence type="ECO:0000256" key="2">
    <source>
        <dbReference type="SAM" id="SignalP"/>
    </source>
</evidence>
<evidence type="ECO:0000313" key="3">
    <source>
        <dbReference type="EMBL" id="CAI4004492.1"/>
    </source>
</evidence>